<name>A0ABT2HWH1_9MICO</name>
<dbReference type="InterPro" id="IPR023393">
    <property type="entry name" value="START-like_dom_sf"/>
</dbReference>
<evidence type="ECO:0000313" key="2">
    <source>
        <dbReference type="Proteomes" id="UP001525379"/>
    </source>
</evidence>
<comment type="caution">
    <text evidence="1">The sequence shown here is derived from an EMBL/GenBank/DDBJ whole genome shotgun (WGS) entry which is preliminary data.</text>
</comment>
<keyword evidence="2" id="KW-1185">Reference proteome</keyword>
<protein>
    <submittedName>
        <fullName evidence="1">SRPBCC family protein</fullName>
    </submittedName>
</protein>
<gene>
    <name evidence="1" type="ORF">M3D15_04865</name>
</gene>
<dbReference type="Pfam" id="PF10604">
    <property type="entry name" value="Polyketide_cyc2"/>
    <property type="match status" value="1"/>
</dbReference>
<organism evidence="1 2">
    <name type="scientific">Pseudoclavibacter albus</name>
    <dbReference type="NCBI Taxonomy" id="272241"/>
    <lineage>
        <taxon>Bacteria</taxon>
        <taxon>Bacillati</taxon>
        <taxon>Actinomycetota</taxon>
        <taxon>Actinomycetes</taxon>
        <taxon>Micrococcales</taxon>
        <taxon>Microbacteriaceae</taxon>
        <taxon>Pseudoclavibacter</taxon>
    </lineage>
</organism>
<sequence length="152" mass="16800">MPFAEATVYVPIAPERAFELAHSLGVERASWDPGAATSRFVRGAEEDKQGTIRFIKGRDGMRFLLQTTAWHEPAASACKMVKGPSWLESYGESIRVEDTACGTKVTWKHTATVKRAFLPKLTAAGIEQWITARTNRRMAGFESAAHLLAFSE</sequence>
<accession>A0ABT2HWH1</accession>
<dbReference type="Proteomes" id="UP001525379">
    <property type="component" value="Unassembled WGS sequence"/>
</dbReference>
<evidence type="ECO:0000313" key="1">
    <source>
        <dbReference type="EMBL" id="MCT2042665.1"/>
    </source>
</evidence>
<dbReference type="RefSeq" id="WP_066082067.1">
    <property type="nucleotide sequence ID" value="NZ_JAFDPW010000001.1"/>
</dbReference>
<dbReference type="EMBL" id="JALXSQ010000014">
    <property type="protein sequence ID" value="MCT2042665.1"/>
    <property type="molecule type" value="Genomic_DNA"/>
</dbReference>
<dbReference type="Gene3D" id="3.30.530.20">
    <property type="match status" value="1"/>
</dbReference>
<reference evidence="1 2" key="1">
    <citation type="submission" date="2022-04" db="EMBL/GenBank/DDBJ databases">
        <title>Human microbiome associated bacterial genomes.</title>
        <authorList>
            <person name="Sandstrom S."/>
            <person name="Salamzade R."/>
            <person name="Kalan L.R."/>
        </authorList>
    </citation>
    <scope>NUCLEOTIDE SEQUENCE [LARGE SCALE GENOMIC DNA]</scope>
    <source>
        <strain evidence="2">p3-SID1799</strain>
    </source>
</reference>
<dbReference type="InterPro" id="IPR019587">
    <property type="entry name" value="Polyketide_cyclase/dehydratase"/>
</dbReference>
<dbReference type="SUPFAM" id="SSF55961">
    <property type="entry name" value="Bet v1-like"/>
    <property type="match status" value="1"/>
</dbReference>
<proteinExistence type="predicted"/>